<feature type="domain" description="FAD-binding" evidence="12">
    <location>
        <begin position="41"/>
        <end position="405"/>
    </location>
</feature>
<dbReference type="OrthoDB" id="683240at2759"/>
<keyword evidence="7 11" id="KW-0560">Oxidoreductase</keyword>
<dbReference type="InterPro" id="IPR002938">
    <property type="entry name" value="FAD-bd"/>
</dbReference>
<dbReference type="PRINTS" id="PR00420">
    <property type="entry name" value="RNGMNOXGNASE"/>
</dbReference>
<dbReference type="GO" id="GO:0071949">
    <property type="term" value="F:FAD binding"/>
    <property type="evidence" value="ECO:0007669"/>
    <property type="project" value="InterPro"/>
</dbReference>
<evidence type="ECO:0000256" key="4">
    <source>
        <dbReference type="ARBA" id="ARBA00022688"/>
    </source>
</evidence>
<organism evidence="13 14">
    <name type="scientific">Adineta steineri</name>
    <dbReference type="NCBI Taxonomy" id="433720"/>
    <lineage>
        <taxon>Eukaryota</taxon>
        <taxon>Metazoa</taxon>
        <taxon>Spiralia</taxon>
        <taxon>Gnathifera</taxon>
        <taxon>Rotifera</taxon>
        <taxon>Eurotatoria</taxon>
        <taxon>Bdelloidea</taxon>
        <taxon>Adinetida</taxon>
        <taxon>Adinetidae</taxon>
        <taxon>Adineta</taxon>
    </lineage>
</organism>
<dbReference type="PANTHER" id="PTHR43876:SF7">
    <property type="entry name" value="UBIQUINONE BIOSYNTHESIS MONOOXYGENASE COQ6, MITOCHONDRIAL"/>
    <property type="match status" value="1"/>
</dbReference>
<dbReference type="UniPathway" id="UPA00232"/>
<comment type="subcellular location">
    <subcellularLocation>
        <location evidence="11">Mitochondrion inner membrane</location>
        <topology evidence="11">Peripheral membrane protein</topology>
        <orientation evidence="11">Matrix side</orientation>
    </subcellularLocation>
</comment>
<comment type="cofactor">
    <cofactor evidence="1 11">
        <name>FAD</name>
        <dbReference type="ChEBI" id="CHEBI:57692"/>
    </cofactor>
</comment>
<dbReference type="InterPro" id="IPR051205">
    <property type="entry name" value="UbiH/COQ6_monooxygenase"/>
</dbReference>
<evidence type="ECO:0000256" key="8">
    <source>
        <dbReference type="ARBA" id="ARBA00023033"/>
    </source>
</evidence>
<evidence type="ECO:0000256" key="10">
    <source>
        <dbReference type="ARBA" id="ARBA00023136"/>
    </source>
</evidence>
<dbReference type="NCBIfam" id="TIGR01988">
    <property type="entry name" value="Ubi-OHases"/>
    <property type="match status" value="1"/>
</dbReference>
<dbReference type="GO" id="GO:0120538">
    <property type="term" value="F:2-methoxy-6-polyprenolphenol 4-hydroxylase activity"/>
    <property type="evidence" value="ECO:0007669"/>
    <property type="project" value="UniProtKB-EC"/>
</dbReference>
<comment type="function">
    <text evidence="11">FAD-dependent monooxygenase required for two non-consecutive steps during ubiquinone biosynthesis. Required for the C5-ring hydroxylation during ubiquinone biosynthesis by catalyzing the hydroxylation of 4-hydroxy-3-(all-trans-polyprenyl)benzoic acid to 3,4-dihydroxy-5-(all-trans-polyprenyl)benzoic acid. Also acts downstream of coq4, for the C1-hydroxylation during ubiquinone biosynthesis by catalyzing the hydroxylation of 2-methoxy-6-(all-trans-polyprenyl)phenol to 2-methoxy-6-(all-trans-polyprenyl)benzene-1,4-diol. The electrons required for the hydroxylation reaction are funneled indirectly to coq6 from NADPH via a ferredoxin/ferredoxin reductase system.</text>
</comment>
<comment type="pathway">
    <text evidence="11">Cofactor biosynthesis; ubiquinone biosynthesis.</text>
</comment>
<dbReference type="EC" id="1.14.15.45" evidence="11"/>
<evidence type="ECO:0000256" key="5">
    <source>
        <dbReference type="ARBA" id="ARBA00022792"/>
    </source>
</evidence>
<comment type="subunit">
    <text evidence="11">Component of a multi-subunit COQ enzyme complex.</text>
</comment>
<evidence type="ECO:0000256" key="3">
    <source>
        <dbReference type="ARBA" id="ARBA00022630"/>
    </source>
</evidence>
<dbReference type="Gene3D" id="3.50.50.60">
    <property type="entry name" value="FAD/NAD(P)-binding domain"/>
    <property type="match status" value="2"/>
</dbReference>
<keyword evidence="4 11" id="KW-0831">Ubiquinone biosynthesis</keyword>
<gene>
    <name evidence="13" type="ORF">QVE165_LOCUS28455</name>
</gene>
<keyword evidence="14" id="KW-1185">Reference proteome</keyword>
<accession>A0A814ZY86</accession>
<protein>
    <recommendedName>
        <fullName evidence="11">Ubiquinone biosynthesis monooxygenase COQ6, mitochondrial</fullName>
        <ecNumber evidence="11">1.14.15.45</ecNumber>
    </recommendedName>
    <alternativeName>
        <fullName evidence="11">2-methoxy-6-polyprenolphenol 4-hydroxylase</fullName>
        <ecNumber evidence="11">1.14.15.46</ecNumber>
    </alternativeName>
</protein>
<dbReference type="HAMAP" id="MF_03193">
    <property type="entry name" value="COQ6_monooxygenase"/>
    <property type="match status" value="1"/>
</dbReference>
<dbReference type="GO" id="GO:0106364">
    <property type="term" value="F:4-hydroxy-3-all-trans-polyprenylbenzoate oxygenase activity"/>
    <property type="evidence" value="ECO:0007669"/>
    <property type="project" value="UniProtKB-EC"/>
</dbReference>
<evidence type="ECO:0000256" key="1">
    <source>
        <dbReference type="ARBA" id="ARBA00001974"/>
    </source>
</evidence>
<keyword evidence="5 11" id="KW-0999">Mitochondrion inner membrane</keyword>
<dbReference type="GO" id="GO:0031314">
    <property type="term" value="C:extrinsic component of mitochondrial inner membrane"/>
    <property type="evidence" value="ECO:0007669"/>
    <property type="project" value="UniProtKB-UniRule"/>
</dbReference>
<evidence type="ECO:0000259" key="12">
    <source>
        <dbReference type="Pfam" id="PF01494"/>
    </source>
</evidence>
<evidence type="ECO:0000256" key="9">
    <source>
        <dbReference type="ARBA" id="ARBA00023128"/>
    </source>
</evidence>
<dbReference type="SUPFAM" id="SSF51905">
    <property type="entry name" value="FAD/NAD(P)-binding domain"/>
    <property type="match status" value="1"/>
</dbReference>
<comment type="catalytic activity">
    <reaction evidence="11">
        <text>a 4-hydroxy-3-(all-trans-polyprenyl)benzoate + 2 reduced [2Fe-2S]-[ferredoxin] + O2 + 2 H(+) = a 3,4-dihydroxy-5-(all-trans-polyprenyl)benzoate + 2 oxidized [2Fe-2S]-[ferredoxin] + H2O</text>
        <dbReference type="Rhea" id="RHEA:81195"/>
        <dbReference type="Rhea" id="RHEA-COMP:9514"/>
        <dbReference type="Rhea" id="RHEA-COMP:10000"/>
        <dbReference type="Rhea" id="RHEA-COMP:10001"/>
        <dbReference type="Rhea" id="RHEA-COMP:10930"/>
        <dbReference type="ChEBI" id="CHEBI:15377"/>
        <dbReference type="ChEBI" id="CHEBI:15378"/>
        <dbReference type="ChEBI" id="CHEBI:15379"/>
        <dbReference type="ChEBI" id="CHEBI:33737"/>
        <dbReference type="ChEBI" id="CHEBI:33738"/>
        <dbReference type="ChEBI" id="CHEBI:64694"/>
        <dbReference type="ChEBI" id="CHEBI:78396"/>
        <dbReference type="EC" id="1.14.15.45"/>
    </reaction>
</comment>
<dbReference type="EC" id="1.14.15.46" evidence="11"/>
<comment type="caution">
    <text evidence="13">The sequence shown here is derived from an EMBL/GenBank/DDBJ whole genome shotgun (WGS) entry which is preliminary data.</text>
</comment>
<proteinExistence type="inferred from homology"/>
<dbReference type="EMBL" id="CAJNOM010000222">
    <property type="protein sequence ID" value="CAF1250044.1"/>
    <property type="molecule type" value="Genomic_DNA"/>
</dbReference>
<dbReference type="Pfam" id="PF01494">
    <property type="entry name" value="FAD_binding_3"/>
    <property type="match status" value="1"/>
</dbReference>
<reference evidence="13" key="1">
    <citation type="submission" date="2021-02" db="EMBL/GenBank/DDBJ databases">
        <authorList>
            <person name="Nowell W R."/>
        </authorList>
    </citation>
    <scope>NUCLEOTIDE SEQUENCE</scope>
</reference>
<sequence>MRQLLLLRHSLISIRFSSYSVSPKATVSHDQPNPPISAENVDITIAGGGLVGSAMALAFAVSPYFKNHKVVLLESQSKLPKVSKNQPYSNRVCALNAQSVDLFQKLGAWDLMKSIRVQKVSRMQNDQSQENSLAYIVENDVIQSCLLERLKQLNIEPRLNSKVKKFENEENSIRILLQDEKINLRTGLLIAADGYQSSIREMAGISTIQWNYDQFGIVATLQLADNMPNNVVAWQRFLPTGPIACLPLSNTHSSLVWTVPKSMLKSLMSLSDEQFVDAINKAFTSDVYKQNGVVSLTERMRSCWQQIIPASPTIAQYPPTIINIEPKSRAAFPLSLLNANQYVRPRLVLVGDSAHRIHPMAGQGVNMGFADVQCLVNVLERAIRDGADFNSLTYLVDYERERQARCLAKLLLIDSLNRLYSTKFLPIVALRSIGLSFINEFSPFKSFFAKQAASSA</sequence>
<dbReference type="InterPro" id="IPR010971">
    <property type="entry name" value="UbiH/COQ6"/>
</dbReference>
<keyword evidence="8 11" id="KW-0503">Monooxygenase</keyword>
<dbReference type="InterPro" id="IPR036188">
    <property type="entry name" value="FAD/NAD-bd_sf"/>
</dbReference>
<comment type="similarity">
    <text evidence="2 11">Belongs to the UbiH/COQ6 family.</text>
</comment>
<keyword evidence="3 11" id="KW-0285">Flavoprotein</keyword>
<comment type="catalytic activity">
    <reaction evidence="11">
        <text>a 2-methoxy-6-(all-trans-polyprenyl)phenol + 2 reduced [2Fe-2S]-[ferredoxin] + O2 + 2 H(+) = a 2-methoxy-6-(all-trans-polyprenyl)benzene-1,4-diol + 2 oxidized [2Fe-2S]-[ferredoxin] + H2O</text>
        <dbReference type="Rhea" id="RHEA:81183"/>
        <dbReference type="Rhea" id="RHEA-COMP:9551"/>
        <dbReference type="Rhea" id="RHEA-COMP:10000"/>
        <dbReference type="Rhea" id="RHEA-COMP:10001"/>
        <dbReference type="Rhea" id="RHEA-COMP:10858"/>
        <dbReference type="ChEBI" id="CHEBI:15377"/>
        <dbReference type="ChEBI" id="CHEBI:15378"/>
        <dbReference type="ChEBI" id="CHEBI:15379"/>
        <dbReference type="ChEBI" id="CHEBI:33737"/>
        <dbReference type="ChEBI" id="CHEBI:33738"/>
        <dbReference type="ChEBI" id="CHEBI:62731"/>
        <dbReference type="ChEBI" id="CHEBI:84166"/>
        <dbReference type="EC" id="1.14.15.46"/>
    </reaction>
</comment>
<dbReference type="FunFam" id="3.50.50.60:FF:000021">
    <property type="entry name" value="Ubiquinone biosynthesis monooxygenase COQ6"/>
    <property type="match status" value="1"/>
</dbReference>
<keyword evidence="9 11" id="KW-0496">Mitochondrion</keyword>
<dbReference type="GO" id="GO:0016712">
    <property type="term" value="F:oxidoreductase activity, acting on paired donors, with incorporation or reduction of molecular oxygen, reduced flavin or flavoprotein as one donor, and incorporation of one atom of oxygen"/>
    <property type="evidence" value="ECO:0007669"/>
    <property type="project" value="UniProtKB-UniRule"/>
</dbReference>
<evidence type="ECO:0000313" key="13">
    <source>
        <dbReference type="EMBL" id="CAF1250044.1"/>
    </source>
</evidence>
<dbReference type="InterPro" id="IPR000689">
    <property type="entry name" value="UbQ_mOase_COQ6"/>
</dbReference>
<evidence type="ECO:0000256" key="7">
    <source>
        <dbReference type="ARBA" id="ARBA00023002"/>
    </source>
</evidence>
<evidence type="ECO:0000256" key="6">
    <source>
        <dbReference type="ARBA" id="ARBA00022827"/>
    </source>
</evidence>
<keyword evidence="6 11" id="KW-0274">FAD</keyword>
<dbReference type="Proteomes" id="UP000663832">
    <property type="component" value="Unassembled WGS sequence"/>
</dbReference>
<keyword evidence="10 11" id="KW-0472">Membrane</keyword>
<dbReference type="PANTHER" id="PTHR43876">
    <property type="entry name" value="UBIQUINONE BIOSYNTHESIS MONOOXYGENASE COQ6, MITOCHONDRIAL"/>
    <property type="match status" value="1"/>
</dbReference>
<evidence type="ECO:0000256" key="11">
    <source>
        <dbReference type="HAMAP-Rule" id="MF_03193"/>
    </source>
</evidence>
<dbReference type="AlphaFoldDB" id="A0A814ZY86"/>
<name>A0A814ZY86_9BILA</name>
<evidence type="ECO:0000256" key="2">
    <source>
        <dbReference type="ARBA" id="ARBA00005349"/>
    </source>
</evidence>
<evidence type="ECO:0000313" key="14">
    <source>
        <dbReference type="Proteomes" id="UP000663832"/>
    </source>
</evidence>